<dbReference type="EMBL" id="LN649232">
    <property type="protein sequence ID" value="CEI39924.1"/>
    <property type="molecule type" value="Genomic_DNA"/>
</dbReference>
<evidence type="ECO:0000256" key="1">
    <source>
        <dbReference type="SAM" id="MobiDB-lite"/>
    </source>
</evidence>
<reference evidence="3" key="1">
    <citation type="submission" date="2014-10" db="EMBL/GenBank/DDBJ databases">
        <authorList>
            <person name="King R."/>
        </authorList>
    </citation>
    <scope>NUCLEOTIDE SEQUENCE [LARGE SCALE GENOMIC DNA]</scope>
    <source>
        <strain evidence="3">A3/5</strain>
    </source>
</reference>
<keyword evidence="3" id="KW-1185">Reference proteome</keyword>
<evidence type="ECO:0000313" key="3">
    <source>
        <dbReference type="Proteomes" id="UP000245910"/>
    </source>
</evidence>
<sequence>MSDAHEPPYPRPDDPEFEKKFKTYAMYQIKKQQEPSPKTGPFGFPPLGVQHPPAKADQTDKNSSGESETSKATAMTDDKKPGRDRLEERLCKKIDDSFAFLEERLDKEFQLLHHIMIASWEGAE</sequence>
<feature type="compositionally biased region" description="Polar residues" evidence="1">
    <location>
        <begin position="61"/>
        <end position="73"/>
    </location>
</feature>
<feature type="region of interest" description="Disordered" evidence="1">
    <location>
        <begin position="1"/>
        <end position="85"/>
    </location>
</feature>
<organism evidence="2 3">
    <name type="scientific">Fusarium venenatum</name>
    <dbReference type="NCBI Taxonomy" id="56646"/>
    <lineage>
        <taxon>Eukaryota</taxon>
        <taxon>Fungi</taxon>
        <taxon>Dikarya</taxon>
        <taxon>Ascomycota</taxon>
        <taxon>Pezizomycotina</taxon>
        <taxon>Sordariomycetes</taxon>
        <taxon>Hypocreomycetidae</taxon>
        <taxon>Hypocreales</taxon>
        <taxon>Nectriaceae</taxon>
        <taxon>Fusarium</taxon>
    </lineage>
</organism>
<dbReference type="Proteomes" id="UP000245910">
    <property type="component" value="Chromosome IIII"/>
</dbReference>
<dbReference type="OrthoDB" id="5106119at2759"/>
<feature type="compositionally biased region" description="Basic and acidic residues" evidence="1">
    <location>
        <begin position="76"/>
        <end position="85"/>
    </location>
</feature>
<evidence type="ECO:0000313" key="2">
    <source>
        <dbReference type="EMBL" id="CEI39924.1"/>
    </source>
</evidence>
<dbReference type="AlphaFoldDB" id="A0A2L2SPS6"/>
<name>A0A2L2SPS6_9HYPO</name>
<proteinExistence type="predicted"/>
<accession>A0A2L2SPS6</accession>
<feature type="compositionally biased region" description="Basic and acidic residues" evidence="1">
    <location>
        <begin position="1"/>
        <end position="21"/>
    </location>
</feature>
<protein>
    <submittedName>
        <fullName evidence="2">Uncharacterized protein</fullName>
    </submittedName>
</protein>